<reference evidence="4" key="1">
    <citation type="journal article" date="2019" name="Int. J. Syst. Evol. Microbiol.">
        <title>The Global Catalogue of Microorganisms (GCM) 10K type strain sequencing project: providing services to taxonomists for standard genome sequencing and annotation.</title>
        <authorList>
            <consortium name="The Broad Institute Genomics Platform"/>
            <consortium name="The Broad Institute Genome Sequencing Center for Infectious Disease"/>
            <person name="Wu L."/>
            <person name="Ma J."/>
        </authorList>
    </citation>
    <scope>NUCLEOTIDE SEQUENCE [LARGE SCALE GENOMIC DNA]</scope>
    <source>
        <strain evidence="4">CGMCC 1.16306</strain>
    </source>
</reference>
<evidence type="ECO:0000313" key="4">
    <source>
        <dbReference type="Proteomes" id="UP001596415"/>
    </source>
</evidence>
<accession>A0ABW2MUG9</accession>
<evidence type="ECO:0000313" key="3">
    <source>
        <dbReference type="EMBL" id="MFC7357548.1"/>
    </source>
</evidence>
<dbReference type="Pfam" id="PF13239">
    <property type="entry name" value="2TM"/>
    <property type="match status" value="1"/>
</dbReference>
<gene>
    <name evidence="3" type="ORF">ACFQO1_07605</name>
</gene>
<proteinExistence type="predicted"/>
<dbReference type="EMBL" id="JBHTBN010000003">
    <property type="protein sequence ID" value="MFC7357548.1"/>
    <property type="molecule type" value="Genomic_DNA"/>
</dbReference>
<evidence type="ECO:0000256" key="1">
    <source>
        <dbReference type="SAM" id="Phobius"/>
    </source>
</evidence>
<feature type="domain" description="2TM" evidence="2">
    <location>
        <begin position="11"/>
        <end position="96"/>
    </location>
</feature>
<keyword evidence="1" id="KW-0812">Transmembrane</keyword>
<keyword evidence="1" id="KW-0472">Membrane</keyword>
<dbReference type="Proteomes" id="UP001596415">
    <property type="component" value="Unassembled WGS sequence"/>
</dbReference>
<sequence length="100" mass="11718">MQHTDKEKLARAKKRVEDIKGFYTHLTIYILVNIIIFLANIGVFSGTGIHMGMSGWGFFITPFFWGIGLFFHGLWVFGPTITFLKNWEERKMKEFLDKNQ</sequence>
<keyword evidence="1" id="KW-1133">Transmembrane helix</keyword>
<evidence type="ECO:0000259" key="2">
    <source>
        <dbReference type="Pfam" id="PF13239"/>
    </source>
</evidence>
<protein>
    <submittedName>
        <fullName evidence="3">2TM domain-containing protein</fullName>
    </submittedName>
</protein>
<organism evidence="3 4">
    <name type="scientific">Jejudonia soesokkakensis</name>
    <dbReference type="NCBI Taxonomy" id="1323432"/>
    <lineage>
        <taxon>Bacteria</taxon>
        <taxon>Pseudomonadati</taxon>
        <taxon>Bacteroidota</taxon>
        <taxon>Flavobacteriia</taxon>
        <taxon>Flavobacteriales</taxon>
        <taxon>Flavobacteriaceae</taxon>
        <taxon>Jejudonia</taxon>
    </lineage>
</organism>
<comment type="caution">
    <text evidence="3">The sequence shown here is derived from an EMBL/GenBank/DDBJ whole genome shotgun (WGS) entry which is preliminary data.</text>
</comment>
<feature type="transmembrane region" description="Helical" evidence="1">
    <location>
        <begin position="63"/>
        <end position="84"/>
    </location>
</feature>
<feature type="transmembrane region" description="Helical" evidence="1">
    <location>
        <begin position="21"/>
        <end position="43"/>
    </location>
</feature>
<dbReference type="InterPro" id="IPR025698">
    <property type="entry name" value="2TM_dom"/>
</dbReference>
<name>A0ABW2MUG9_9FLAO</name>
<keyword evidence="4" id="KW-1185">Reference proteome</keyword>
<dbReference type="RefSeq" id="WP_380217393.1">
    <property type="nucleotide sequence ID" value="NZ_JBHTBN010000003.1"/>
</dbReference>